<dbReference type="PANTHER" id="PTHR11409">
    <property type="entry name" value="ADENOSINE DEAMINASE"/>
    <property type="match status" value="1"/>
</dbReference>
<dbReference type="EC" id="3.5.4.4" evidence="3"/>
<feature type="signal peptide" evidence="7">
    <location>
        <begin position="1"/>
        <end position="36"/>
    </location>
</feature>
<keyword evidence="4" id="KW-0479">Metal-binding</keyword>
<keyword evidence="5" id="KW-0378">Hydrolase</keyword>
<evidence type="ECO:0000256" key="2">
    <source>
        <dbReference type="ARBA" id="ARBA00006676"/>
    </source>
</evidence>
<evidence type="ECO:0000256" key="5">
    <source>
        <dbReference type="ARBA" id="ARBA00022801"/>
    </source>
</evidence>
<dbReference type="InterPro" id="IPR006330">
    <property type="entry name" value="Ado/ade_deaminase"/>
</dbReference>
<keyword evidence="6" id="KW-0862">Zinc</keyword>
<dbReference type="GO" id="GO:0004000">
    <property type="term" value="F:adenosine deaminase activity"/>
    <property type="evidence" value="ECO:0007669"/>
    <property type="project" value="UniProtKB-ARBA"/>
</dbReference>
<reference evidence="9 10" key="1">
    <citation type="submission" date="2019-03" db="EMBL/GenBank/DDBJ databases">
        <title>Genomic Encyclopedia of Type Strains, Phase IV (KMG-IV): sequencing the most valuable type-strain genomes for metagenomic binning, comparative biology and taxonomic classification.</title>
        <authorList>
            <person name="Goeker M."/>
        </authorList>
    </citation>
    <scope>NUCLEOTIDE SEQUENCE [LARGE SCALE GENOMIC DNA]</scope>
    <source>
        <strain evidence="9 10">DSM 103428</strain>
    </source>
</reference>
<dbReference type="SUPFAM" id="SSF51556">
    <property type="entry name" value="Metallo-dependent hydrolases"/>
    <property type="match status" value="1"/>
</dbReference>
<sequence length="531" mass="59072">MSYTKYHSDSPTEMLMFRAKRCQLLCFSLMVCAAFAAPARAQKAATPEARAAKAYESARMEGPPALRTFLYEMPKGADLHMHLSGAVYAETLLKDAAEDGMCVNVAALALDKRHHAPECESGEVAAGAVAGDQHLYDELIDSFSMRTFVPVAGDSGHDHFFDTFAKFSGTDKRHLGEWIDEVATRAAAQNEQYLELMNTPDFSAAAALAVKDGFDPDFRRYRARLLADGIDKSLPSIRQQLDEAEADRREREHCGQKDAQAACKVEVRYLFQVLRGQPKESVFAQVVLAFELAKADPRVVGMNFVMPEDCYVCMHDYRLQMSMLDALHGLYPQVHISLHAGELTEGLVPPDGLRFHIRSAVEQGHAERIGHGVDVTYEDRADDLLKEMAAKHILVEINLTSNDVILNVAGRDHPLPVYLRYHVPVALSTDDEGVSRIDLTHEFVRAAATYSLSYGELKQMVRASVEHSFLPGESLWQRSTPERLDRPVAACRGQLGNEHAAGGCARLLADSEKAAQEWELERRFRVFEGSF</sequence>
<comment type="similarity">
    <text evidence="2">Belongs to the metallo-dependent hydrolases superfamily. Adenosine and AMP deaminases family.</text>
</comment>
<dbReference type="InterPro" id="IPR001365">
    <property type="entry name" value="A_deaminase_dom"/>
</dbReference>
<proteinExistence type="inferred from homology"/>
<evidence type="ECO:0000259" key="8">
    <source>
        <dbReference type="Pfam" id="PF00962"/>
    </source>
</evidence>
<accession>A0A4R1L4V1</accession>
<dbReference type="Pfam" id="PF00962">
    <property type="entry name" value="A_deaminase"/>
    <property type="match status" value="1"/>
</dbReference>
<evidence type="ECO:0000256" key="4">
    <source>
        <dbReference type="ARBA" id="ARBA00022723"/>
    </source>
</evidence>
<keyword evidence="7" id="KW-0732">Signal</keyword>
<evidence type="ECO:0000256" key="3">
    <source>
        <dbReference type="ARBA" id="ARBA00012784"/>
    </source>
</evidence>
<dbReference type="GO" id="GO:0005829">
    <property type="term" value="C:cytosol"/>
    <property type="evidence" value="ECO:0007669"/>
    <property type="project" value="TreeGrafter"/>
</dbReference>
<keyword evidence="10" id="KW-1185">Reference proteome</keyword>
<name>A0A4R1L4V1_9BACT</name>
<dbReference type="AlphaFoldDB" id="A0A4R1L4V1"/>
<evidence type="ECO:0000256" key="6">
    <source>
        <dbReference type="ARBA" id="ARBA00022833"/>
    </source>
</evidence>
<dbReference type="GO" id="GO:0043103">
    <property type="term" value="P:hypoxanthine salvage"/>
    <property type="evidence" value="ECO:0007669"/>
    <property type="project" value="TreeGrafter"/>
</dbReference>
<comment type="caution">
    <text evidence="9">The sequence shown here is derived from an EMBL/GenBank/DDBJ whole genome shotgun (WGS) entry which is preliminary data.</text>
</comment>
<feature type="domain" description="Adenosine deaminase" evidence="8">
    <location>
        <begin position="253"/>
        <end position="473"/>
    </location>
</feature>
<organism evidence="9 10">
    <name type="scientific">Acidipila rosea</name>
    <dbReference type="NCBI Taxonomy" id="768535"/>
    <lineage>
        <taxon>Bacteria</taxon>
        <taxon>Pseudomonadati</taxon>
        <taxon>Acidobacteriota</taxon>
        <taxon>Terriglobia</taxon>
        <taxon>Terriglobales</taxon>
        <taxon>Acidobacteriaceae</taxon>
        <taxon>Acidipila</taxon>
    </lineage>
</organism>
<comment type="cofactor">
    <cofactor evidence="1">
        <name>Zn(2+)</name>
        <dbReference type="ChEBI" id="CHEBI:29105"/>
    </cofactor>
</comment>
<dbReference type="Proteomes" id="UP000295210">
    <property type="component" value="Unassembled WGS sequence"/>
</dbReference>
<feature type="chain" id="PRO_5020277799" description="adenosine deaminase" evidence="7">
    <location>
        <begin position="37"/>
        <end position="531"/>
    </location>
</feature>
<dbReference type="Gene3D" id="3.20.20.140">
    <property type="entry name" value="Metal-dependent hydrolases"/>
    <property type="match status" value="1"/>
</dbReference>
<dbReference type="GO" id="GO:0046103">
    <property type="term" value="P:inosine biosynthetic process"/>
    <property type="evidence" value="ECO:0007669"/>
    <property type="project" value="TreeGrafter"/>
</dbReference>
<dbReference type="GO" id="GO:0046872">
    <property type="term" value="F:metal ion binding"/>
    <property type="evidence" value="ECO:0007669"/>
    <property type="project" value="UniProtKB-KW"/>
</dbReference>
<evidence type="ECO:0000313" key="10">
    <source>
        <dbReference type="Proteomes" id="UP000295210"/>
    </source>
</evidence>
<evidence type="ECO:0000313" key="9">
    <source>
        <dbReference type="EMBL" id="TCK72013.1"/>
    </source>
</evidence>
<gene>
    <name evidence="9" type="ORF">C7378_2645</name>
</gene>
<protein>
    <recommendedName>
        <fullName evidence="3">adenosine deaminase</fullName>
        <ecNumber evidence="3">3.5.4.4</ecNumber>
    </recommendedName>
</protein>
<dbReference type="InterPro" id="IPR032466">
    <property type="entry name" value="Metal_Hydrolase"/>
</dbReference>
<evidence type="ECO:0000256" key="1">
    <source>
        <dbReference type="ARBA" id="ARBA00001947"/>
    </source>
</evidence>
<dbReference type="GO" id="GO:0006154">
    <property type="term" value="P:adenosine catabolic process"/>
    <property type="evidence" value="ECO:0007669"/>
    <property type="project" value="TreeGrafter"/>
</dbReference>
<dbReference type="EMBL" id="SMGK01000004">
    <property type="protein sequence ID" value="TCK72013.1"/>
    <property type="molecule type" value="Genomic_DNA"/>
</dbReference>
<dbReference type="PANTHER" id="PTHR11409:SF43">
    <property type="entry name" value="ADENOSINE DEAMINASE"/>
    <property type="match status" value="1"/>
</dbReference>
<evidence type="ECO:0000256" key="7">
    <source>
        <dbReference type="SAM" id="SignalP"/>
    </source>
</evidence>